<gene>
    <name evidence="1" type="ORF">QEO92_27580</name>
</gene>
<reference evidence="1 2" key="1">
    <citation type="submission" date="2023-04" db="EMBL/GenBank/DDBJ databases">
        <title>Neorhizobium petrolearium OS53, complete genome.</title>
        <authorList>
            <person name="Yu T."/>
        </authorList>
    </citation>
    <scope>NUCLEOTIDE SEQUENCE [LARGE SCALE GENOMIC DNA]</scope>
    <source>
        <strain evidence="1 2">OS53</strain>
        <plasmid evidence="1 2">unnamed1</plasmid>
    </source>
</reference>
<organism evidence="1 2">
    <name type="scientific">Neorhizobium petrolearium</name>
    <dbReference type="NCBI Taxonomy" id="515361"/>
    <lineage>
        <taxon>Bacteria</taxon>
        <taxon>Pseudomonadati</taxon>
        <taxon>Pseudomonadota</taxon>
        <taxon>Alphaproteobacteria</taxon>
        <taxon>Hyphomicrobiales</taxon>
        <taxon>Rhizobiaceae</taxon>
        <taxon>Rhizobium/Agrobacterium group</taxon>
        <taxon>Neorhizobium</taxon>
    </lineage>
</organism>
<proteinExistence type="predicted"/>
<sequence>MTSSHSNISMRVMPREMRLMSERIFSLSSLPKGFFLTVGDFPMYSQKLGLGGFALLEERFESFKSADPARISITSEDGNRLKLDAAGEHAWFVLPAAIDLLGELTARFGSAELTAVNVADAEELATAASFGGRTGLTITVSGNVLNAAPATVTGDVRKDDPLLWALLEDGVLVEADLWWRIYHLAKQALATDSVVSRRHAGPMIINEDGTIIGRKDNDDETDVSFLASRLSEREKEGAGS</sequence>
<dbReference type="RefSeq" id="WP_037145745.1">
    <property type="nucleotide sequence ID" value="NZ_CP123001.1"/>
</dbReference>
<protein>
    <submittedName>
        <fullName evidence="1">Uncharacterized protein</fullName>
    </submittedName>
</protein>
<accession>A0ABY8MBL0</accession>
<evidence type="ECO:0000313" key="2">
    <source>
        <dbReference type="Proteomes" id="UP001227095"/>
    </source>
</evidence>
<evidence type="ECO:0000313" key="1">
    <source>
        <dbReference type="EMBL" id="WGI71911.1"/>
    </source>
</evidence>
<dbReference type="Proteomes" id="UP001227095">
    <property type="component" value="Plasmid unnamed1"/>
</dbReference>
<name>A0ABY8MBL0_9HYPH</name>
<keyword evidence="1" id="KW-0614">Plasmid</keyword>
<dbReference type="EMBL" id="CP123001">
    <property type="protein sequence ID" value="WGI71911.1"/>
    <property type="molecule type" value="Genomic_DNA"/>
</dbReference>
<keyword evidence="2" id="KW-1185">Reference proteome</keyword>
<geneLocation type="plasmid" evidence="1 2">
    <name>unnamed1</name>
</geneLocation>